<dbReference type="GO" id="GO:0004300">
    <property type="term" value="F:enoyl-CoA hydratase activity"/>
    <property type="evidence" value="ECO:0007669"/>
    <property type="project" value="UniProtKB-EC"/>
</dbReference>
<sequence length="430" mass="47365">MFMELMTGTQAKAQQYFFFAERKAAKIEGLPEGTVPRDIRKVGVVGAGTMGGGISMNFLSAGIPVTIVEMAQDALDRGTGVMRKNYEGTAAKGKMTAEQVEQAMGLLNLTVDFNALADCDLIIEAVYEDMDVKKEVFGRLDTIAKPGAILATNTSYLNIDEIAASISRPQDVLGLHFFSPANIMKLLEVVRGAKTAPDVLLTAMQLSKKIRKVAVVAGVCHGFIGNRMLMPRQVEATKLLLEGATPEQIDKVHVGFGMPMGPFQMADLAGVDIGWHRDPNRIESVRDALCAIDRWGQKKGAGFYDYDENRRPTPSPVVQQIIEDFTAKQGVERREITTTEIVERTLFTMVNEGAKILEEGIAQRASDIDVVWVYGYGWPVYRGGPMFWAETEGLPRIVQGLKRQEERLKPEFSFSQLLLQKAEQGGKLGK</sequence>
<dbReference type="GO" id="GO:0003857">
    <property type="term" value="F:(3S)-3-hydroxyacyl-CoA dehydrogenase (NAD+) activity"/>
    <property type="evidence" value="ECO:0007669"/>
    <property type="project" value="UniProtKB-EC"/>
</dbReference>
<gene>
    <name evidence="7" type="ORF">AVDCRST_MAG44-1439</name>
</gene>
<dbReference type="GO" id="GO:0006635">
    <property type="term" value="P:fatty acid beta-oxidation"/>
    <property type="evidence" value="ECO:0007669"/>
    <property type="project" value="TreeGrafter"/>
</dbReference>
<dbReference type="SUPFAM" id="SSF51735">
    <property type="entry name" value="NAD(P)-binding Rossmann-fold domains"/>
    <property type="match status" value="1"/>
</dbReference>
<dbReference type="InterPro" id="IPR006176">
    <property type="entry name" value="3-OHacyl-CoA_DH_NAD-bd"/>
</dbReference>
<dbReference type="Gene3D" id="3.40.50.720">
    <property type="entry name" value="NAD(P)-binding Rossmann-like Domain"/>
    <property type="match status" value="1"/>
</dbReference>
<evidence type="ECO:0000256" key="3">
    <source>
        <dbReference type="ARBA" id="ARBA00023239"/>
    </source>
</evidence>
<feature type="domain" description="3-hydroxyacyl-CoA dehydrogenase C-terminal" evidence="5">
    <location>
        <begin position="222"/>
        <end position="306"/>
    </location>
</feature>
<name>A0A6J4T230_9SPHN</name>
<keyword evidence="2 7" id="KW-0413">Isomerase</keyword>
<feature type="domain" description="3-hydroxyacyl-CoA dehydrogenase C-terminal" evidence="5">
    <location>
        <begin position="341"/>
        <end position="429"/>
    </location>
</feature>
<dbReference type="EC" id="1.1.1.35" evidence="7"/>
<dbReference type="GO" id="GO:0004165">
    <property type="term" value="F:delta(3)-delta(2)-enoyl-CoA isomerase activity"/>
    <property type="evidence" value="ECO:0007669"/>
    <property type="project" value="UniProtKB-EC"/>
</dbReference>
<dbReference type="Pfam" id="PF00725">
    <property type="entry name" value="3HCDH"/>
    <property type="match status" value="2"/>
</dbReference>
<dbReference type="InterPro" id="IPR008927">
    <property type="entry name" value="6-PGluconate_DH-like_C_sf"/>
</dbReference>
<reference evidence="7" key="1">
    <citation type="submission" date="2020-02" db="EMBL/GenBank/DDBJ databases">
        <authorList>
            <person name="Meier V. D."/>
        </authorList>
    </citation>
    <scope>NUCLEOTIDE SEQUENCE</scope>
    <source>
        <strain evidence="7">AVDCRST_MAG44</strain>
    </source>
</reference>
<dbReference type="EC" id="5.1.2.3" evidence="7"/>
<evidence type="ECO:0000259" key="5">
    <source>
        <dbReference type="Pfam" id="PF00725"/>
    </source>
</evidence>
<evidence type="ECO:0000259" key="6">
    <source>
        <dbReference type="Pfam" id="PF02737"/>
    </source>
</evidence>
<dbReference type="GO" id="GO:0070403">
    <property type="term" value="F:NAD+ binding"/>
    <property type="evidence" value="ECO:0007669"/>
    <property type="project" value="InterPro"/>
</dbReference>
<keyword evidence="4" id="KW-0511">Multifunctional enzyme</keyword>
<dbReference type="PANTHER" id="PTHR23309">
    <property type="entry name" value="3-HYDROXYACYL-COA DEHYROGENASE"/>
    <property type="match status" value="1"/>
</dbReference>
<organism evidence="7">
    <name type="scientific">uncultured Sphingomonas sp</name>
    <dbReference type="NCBI Taxonomy" id="158754"/>
    <lineage>
        <taxon>Bacteria</taxon>
        <taxon>Pseudomonadati</taxon>
        <taxon>Pseudomonadota</taxon>
        <taxon>Alphaproteobacteria</taxon>
        <taxon>Sphingomonadales</taxon>
        <taxon>Sphingomonadaceae</taxon>
        <taxon>Sphingomonas</taxon>
        <taxon>environmental samples</taxon>
    </lineage>
</organism>
<evidence type="ECO:0000313" key="7">
    <source>
        <dbReference type="EMBL" id="CAA9512037.1"/>
    </source>
</evidence>
<dbReference type="FunFam" id="1.10.1040.50:FF:000006">
    <property type="entry name" value="Peroxisomal bifunctional enzyme"/>
    <property type="match status" value="1"/>
</dbReference>
<dbReference type="InterPro" id="IPR006108">
    <property type="entry name" value="3HC_DH_C"/>
</dbReference>
<evidence type="ECO:0000256" key="1">
    <source>
        <dbReference type="ARBA" id="ARBA00023002"/>
    </source>
</evidence>
<protein>
    <submittedName>
        <fullName evidence="7">Enoyl-CoA hydratase / Delta(3)-cis-delta(2)-trans-enoyl-CoA isomerase / 3-hydroxyacyl-CoA dehydrogenase / 3-hydroxybutyryl-CoA epimerase</fullName>
        <ecNumber evidence="7">1.1.1.35</ecNumber>
        <ecNumber evidence="7">4.2.1.17</ecNumber>
        <ecNumber evidence="7">5.1.2.3</ecNumber>
        <ecNumber evidence="7">5.3.3.8</ecNumber>
    </submittedName>
</protein>
<dbReference type="Gene3D" id="6.10.250.1420">
    <property type="match status" value="1"/>
</dbReference>
<accession>A0A6J4T230</accession>
<proteinExistence type="predicted"/>
<feature type="domain" description="3-hydroxyacyl-CoA dehydrogenase NAD binding" evidence="6">
    <location>
        <begin position="41"/>
        <end position="217"/>
    </location>
</feature>
<dbReference type="AlphaFoldDB" id="A0A6J4T230"/>
<keyword evidence="3 7" id="KW-0456">Lyase</keyword>
<keyword evidence="1 7" id="KW-0560">Oxidoreductase</keyword>
<evidence type="ECO:0000256" key="4">
    <source>
        <dbReference type="ARBA" id="ARBA00023268"/>
    </source>
</evidence>
<dbReference type="Gene3D" id="1.10.1040.50">
    <property type="match status" value="1"/>
</dbReference>
<dbReference type="EC" id="4.2.1.17" evidence="7"/>
<dbReference type="InterPro" id="IPR036291">
    <property type="entry name" value="NAD(P)-bd_dom_sf"/>
</dbReference>
<dbReference type="EC" id="5.3.3.8" evidence="7"/>
<evidence type="ECO:0000256" key="2">
    <source>
        <dbReference type="ARBA" id="ARBA00023235"/>
    </source>
</evidence>
<dbReference type="GO" id="GO:0008692">
    <property type="term" value="F:3-hydroxybutyryl-CoA epimerase activity"/>
    <property type="evidence" value="ECO:0007669"/>
    <property type="project" value="UniProtKB-EC"/>
</dbReference>
<dbReference type="FunFam" id="3.40.50.720:FF:000009">
    <property type="entry name" value="Fatty oxidation complex, alpha subunit"/>
    <property type="match status" value="1"/>
</dbReference>
<dbReference type="PANTHER" id="PTHR23309:SF49">
    <property type="entry name" value="PEROXISOMAL BIFUNCTIONAL ENZYME"/>
    <property type="match status" value="1"/>
</dbReference>
<dbReference type="SUPFAM" id="SSF48179">
    <property type="entry name" value="6-phosphogluconate dehydrogenase C-terminal domain-like"/>
    <property type="match status" value="2"/>
</dbReference>
<dbReference type="EMBL" id="CADCVY010000096">
    <property type="protein sequence ID" value="CAA9512037.1"/>
    <property type="molecule type" value="Genomic_DNA"/>
</dbReference>
<dbReference type="Pfam" id="PF02737">
    <property type="entry name" value="3HCDH_N"/>
    <property type="match status" value="1"/>
</dbReference>